<dbReference type="RefSeq" id="WP_265508179.1">
    <property type="nucleotide sequence ID" value="NZ_JAOTBE010000060.1"/>
</dbReference>
<sequence>MTSTEIISLDLRSDEPFAEGAGFGETGPYRLIKGRAHLAIRPEDIGADGFYQRDAVTTDKVGRICATSDLFILAPQDPARGNGTLLFEFINRGNKRALQFFNEGTPGNDPRNAADAGNGWLMRQGYTLVVVAWQGDVLRGDGRMTADLPGFTDDAPTRIAAEFIVEDERTRFLPLSTKTGTRSYPAASLDTTKARLTRRRYPGSPREEIPSSAWAFERIDGDAAGLGGGDIMAAEQAIVPCSRHIHLFTGFKPGWLYELEYDATDALALDVGFLIVSETVAFLRHGQQGNPLAGTIRNAIGWGRSQSGRAIRDFLWRGFNADHQGRQVFEGMLPHIAGGGKTNMNRYTNLVVAASRQHEDNHNPSDQFPFSYAESTDHLTGKTDAILRHPTTDPFVIHTHTASEYWYRRGSLVHTDTQGNDLPQPEKVRIYSWGSSQHWADTRAGKPVKGPCRDYFNNVYTAPFFPATLQMMRGWIVAGAAPPPSRIPTVADGTLVTVQAYRDRFPDLPGTIVPLRANDLPRIDYGPGFEAGAAIAHPQEVTQDQYAVLVTAPDAVGNDSAGLLAPMVQAPLGTYTGWNIRAPGHGHGMMLTFMGSYIPFPETSEEAALTGDPRPAITATYPTAQHYTDAIMAATDRLIADGFLLPEARARFLQLAQNYGAINHIHRI</sequence>
<comment type="caution">
    <text evidence="2">The sequence shown here is derived from an EMBL/GenBank/DDBJ whole genome shotgun (WGS) entry which is preliminary data.</text>
</comment>
<dbReference type="Proteomes" id="UP001589795">
    <property type="component" value="Unassembled WGS sequence"/>
</dbReference>
<accession>A0ABV6CS94</accession>
<organism evidence="2 3">
    <name type="scientific">Paracoccus rhizosphaerae</name>
    <dbReference type="NCBI Taxonomy" id="1133347"/>
    <lineage>
        <taxon>Bacteria</taxon>
        <taxon>Pseudomonadati</taxon>
        <taxon>Pseudomonadota</taxon>
        <taxon>Alphaproteobacteria</taxon>
        <taxon>Rhodobacterales</taxon>
        <taxon>Paracoccaceae</taxon>
        <taxon>Paracoccus</taxon>
    </lineage>
</organism>
<dbReference type="InterPro" id="IPR045394">
    <property type="entry name" value="Abhydrolase_dom"/>
</dbReference>
<evidence type="ECO:0000313" key="3">
    <source>
        <dbReference type="Proteomes" id="UP001589795"/>
    </source>
</evidence>
<gene>
    <name evidence="2" type="ORF">ACFFIZ_16420</name>
</gene>
<feature type="domain" description="Alpha/beta hydrolase" evidence="1">
    <location>
        <begin position="268"/>
        <end position="653"/>
    </location>
</feature>
<evidence type="ECO:0000313" key="2">
    <source>
        <dbReference type="EMBL" id="MFC0201848.1"/>
    </source>
</evidence>
<evidence type="ECO:0000259" key="1">
    <source>
        <dbReference type="Pfam" id="PF20091"/>
    </source>
</evidence>
<proteinExistence type="predicted"/>
<keyword evidence="3" id="KW-1185">Reference proteome</keyword>
<name>A0ABV6CS94_9RHOB</name>
<keyword evidence="2" id="KW-0378">Hydrolase</keyword>
<dbReference type="GO" id="GO:0016787">
    <property type="term" value="F:hydrolase activity"/>
    <property type="evidence" value="ECO:0007669"/>
    <property type="project" value="UniProtKB-KW"/>
</dbReference>
<dbReference type="EMBL" id="JBHLWQ010000151">
    <property type="protein sequence ID" value="MFC0201848.1"/>
    <property type="molecule type" value="Genomic_DNA"/>
</dbReference>
<dbReference type="Pfam" id="PF20091">
    <property type="entry name" value="Abhydrolase_10"/>
    <property type="match status" value="1"/>
</dbReference>
<protein>
    <submittedName>
        <fullName evidence="2">Alpha/beta hydrolase domain-containing protein</fullName>
    </submittedName>
</protein>
<reference evidence="2 3" key="1">
    <citation type="submission" date="2024-09" db="EMBL/GenBank/DDBJ databases">
        <authorList>
            <person name="Sun Q."/>
            <person name="Mori K."/>
        </authorList>
    </citation>
    <scope>NUCLEOTIDE SEQUENCE [LARGE SCALE GENOMIC DNA]</scope>
    <source>
        <strain evidence="2 3">CCM 7904</strain>
    </source>
</reference>